<dbReference type="EMBL" id="KV454410">
    <property type="protein sequence ID" value="ODQ65478.1"/>
    <property type="molecule type" value="Genomic_DNA"/>
</dbReference>
<dbReference type="SUPFAM" id="SSF51905">
    <property type="entry name" value="FAD/NAD(P)-binding domain"/>
    <property type="match status" value="2"/>
</dbReference>
<dbReference type="PROSITE" id="PS50222">
    <property type="entry name" value="EF_HAND_2"/>
    <property type="match status" value="1"/>
</dbReference>
<dbReference type="FunFam" id="3.50.50.100:FF:000005">
    <property type="entry name" value="NADH-ubiquinone oxidoreductase 64 kDa subunit"/>
    <property type="match status" value="1"/>
</dbReference>
<dbReference type="GO" id="GO:0005509">
    <property type="term" value="F:calcium ion binding"/>
    <property type="evidence" value="ECO:0007669"/>
    <property type="project" value="InterPro"/>
</dbReference>
<feature type="domain" description="EF-hand" evidence="8">
    <location>
        <begin position="589"/>
        <end position="624"/>
    </location>
</feature>
<evidence type="ECO:0000256" key="7">
    <source>
        <dbReference type="SAM" id="Phobius"/>
    </source>
</evidence>
<evidence type="ECO:0000256" key="4">
    <source>
        <dbReference type="ARBA" id="ARBA00023002"/>
    </source>
</evidence>
<sequence>MSTRMLVHSLAAPWSASTGLTTARWLSTTSLQSASRSFWSKSSGSASVRGHFTKLYANPGRTSTISLLGRQILIKNYSTAPPPSPPPPPSKDAAPVTAPPVKSAVSTSPLLLVVKKILYHTMLSIGFLVVSTLVFIVAFFVYDASTYNTGNHDRNAPSTVSQLALQPRRGGPKSLPILESYLDDHDTDLKYEARTKPRLVILGSGWGSVALMNTLDPSAYNVTVVSPTNYFLFTPMLPSATVGTLEIRSLIEPIRRLCHNINAHYLEASADKVEFSEKLLLCSSTDKESGEKFEFYVPYDKLVIGVGSTTNTHGVDGLEHCHFLKTVADSRRIRQTIMQNLERACLPNITDEERKRLLSFVVCGGGPTGVEFAAEVFDLMNEDLITQYPKIIGSQVTVHVIQSRSNILNTYDQTIAEHATEAFRKDSIEVLTNSRVVKVLEDRVLFTQTDPKTGDKILKEVPFGLCLWSTGVAQNPLAKQVVDDLGEWQQNKRAIETDSHLRVIGAPLGDVYAIGDCSTVRTRIADDISDILRRTVLGRRYLARNSSGALLNPTTTYAADHDISNVRITYPELADVVYSIKHKYPQASEHIGRLSNLFEKYDHDHKGTLSFADLTLLLQNIDKKITSLPATAQRANQQGQYLGRKLTKLANTLPTLQLNAIVDGDVDDAVYKPFSYRHLGSLAYIGNAAVFDFNGYNFFGGVIAMYLWRSVYFAQCVSFRTRALMIMDWFKRGLFGRDFLEV</sequence>
<dbReference type="OrthoDB" id="5376590at2759"/>
<dbReference type="Gene3D" id="3.50.50.100">
    <property type="match status" value="2"/>
</dbReference>
<evidence type="ECO:0000259" key="8">
    <source>
        <dbReference type="PROSITE" id="PS50222"/>
    </source>
</evidence>
<protein>
    <submittedName>
        <fullName evidence="9">FAD/NAD(P)-binding domain-containing protein</fullName>
    </submittedName>
</protein>
<dbReference type="Proteomes" id="UP000095009">
    <property type="component" value="Unassembled WGS sequence"/>
</dbReference>
<keyword evidence="10" id="KW-1185">Reference proteome</keyword>
<evidence type="ECO:0000256" key="1">
    <source>
        <dbReference type="ARBA" id="ARBA00005272"/>
    </source>
</evidence>
<feature type="region of interest" description="Disordered" evidence="6">
    <location>
        <begin position="78"/>
        <end position="99"/>
    </location>
</feature>
<keyword evidence="7" id="KW-0812">Transmembrane</keyword>
<dbReference type="GO" id="GO:0005739">
    <property type="term" value="C:mitochondrion"/>
    <property type="evidence" value="ECO:0007669"/>
    <property type="project" value="TreeGrafter"/>
</dbReference>
<dbReference type="InterPro" id="IPR054585">
    <property type="entry name" value="NDH2-like_C"/>
</dbReference>
<dbReference type="GO" id="GO:0003954">
    <property type="term" value="F:NADH dehydrogenase activity"/>
    <property type="evidence" value="ECO:0007669"/>
    <property type="project" value="InterPro"/>
</dbReference>
<feature type="compositionally biased region" description="Pro residues" evidence="6">
    <location>
        <begin position="80"/>
        <end position="90"/>
    </location>
</feature>
<keyword evidence="7" id="KW-1133">Transmembrane helix</keyword>
<reference evidence="9 10" key="1">
    <citation type="journal article" date="2016" name="Proc. Natl. Acad. Sci. U.S.A.">
        <title>Comparative genomics of biotechnologically important yeasts.</title>
        <authorList>
            <person name="Riley R."/>
            <person name="Haridas S."/>
            <person name="Wolfe K.H."/>
            <person name="Lopes M.R."/>
            <person name="Hittinger C.T."/>
            <person name="Goeker M."/>
            <person name="Salamov A.A."/>
            <person name="Wisecaver J.H."/>
            <person name="Long T.M."/>
            <person name="Calvey C.H."/>
            <person name="Aerts A.L."/>
            <person name="Barry K.W."/>
            <person name="Choi C."/>
            <person name="Clum A."/>
            <person name="Coughlan A.Y."/>
            <person name="Deshpande S."/>
            <person name="Douglass A.P."/>
            <person name="Hanson S.J."/>
            <person name="Klenk H.-P."/>
            <person name="LaButti K.M."/>
            <person name="Lapidus A."/>
            <person name="Lindquist E.A."/>
            <person name="Lipzen A.M."/>
            <person name="Meier-Kolthoff J.P."/>
            <person name="Ohm R.A."/>
            <person name="Otillar R.P."/>
            <person name="Pangilinan J.L."/>
            <person name="Peng Y."/>
            <person name="Rokas A."/>
            <person name="Rosa C.A."/>
            <person name="Scheuner C."/>
            <person name="Sibirny A.A."/>
            <person name="Slot J.C."/>
            <person name="Stielow J.B."/>
            <person name="Sun H."/>
            <person name="Kurtzman C.P."/>
            <person name="Blackwell M."/>
            <person name="Grigoriev I.V."/>
            <person name="Jeffries T.W."/>
        </authorList>
    </citation>
    <scope>NUCLEOTIDE SEQUENCE [LARGE SCALE GENOMIC DNA]</scope>
    <source>
        <strain evidence="9 10">DSM 6958</strain>
    </source>
</reference>
<evidence type="ECO:0000256" key="6">
    <source>
        <dbReference type="SAM" id="MobiDB-lite"/>
    </source>
</evidence>
<dbReference type="PANTHER" id="PTHR43706">
    <property type="entry name" value="NADH DEHYDROGENASE"/>
    <property type="match status" value="1"/>
</dbReference>
<dbReference type="InterPro" id="IPR036188">
    <property type="entry name" value="FAD/NAD-bd_sf"/>
</dbReference>
<dbReference type="InterPro" id="IPR045024">
    <property type="entry name" value="NDH-2"/>
</dbReference>
<name>A0A1E3PJF0_9ASCO</name>
<keyword evidence="4" id="KW-0560">Oxidoreductase</keyword>
<evidence type="ECO:0000313" key="9">
    <source>
        <dbReference type="EMBL" id="ODQ65478.1"/>
    </source>
</evidence>
<keyword evidence="3" id="KW-0274">FAD</keyword>
<dbReference type="InterPro" id="IPR002048">
    <property type="entry name" value="EF_hand_dom"/>
</dbReference>
<gene>
    <name evidence="9" type="ORF">NADFUDRAFT_83435</name>
</gene>
<comment type="similarity">
    <text evidence="1">Belongs to the NADH dehydrogenase family.</text>
</comment>
<dbReference type="PANTHER" id="PTHR43706:SF50">
    <property type="entry name" value="NADH DEHYDROGENASE (UBIQUINONE)-RELATED"/>
    <property type="match status" value="1"/>
</dbReference>
<keyword evidence="7" id="KW-0472">Membrane</keyword>
<dbReference type="STRING" id="857566.A0A1E3PJF0"/>
<dbReference type="InterPro" id="IPR023753">
    <property type="entry name" value="FAD/NAD-binding_dom"/>
</dbReference>
<feature type="transmembrane region" description="Helical" evidence="7">
    <location>
        <begin position="117"/>
        <end position="142"/>
    </location>
</feature>
<keyword evidence="5" id="KW-0520">NAD</keyword>
<evidence type="ECO:0000313" key="10">
    <source>
        <dbReference type="Proteomes" id="UP000095009"/>
    </source>
</evidence>
<dbReference type="Pfam" id="PF07992">
    <property type="entry name" value="Pyr_redox_2"/>
    <property type="match status" value="1"/>
</dbReference>
<evidence type="ECO:0000256" key="2">
    <source>
        <dbReference type="ARBA" id="ARBA00022630"/>
    </source>
</evidence>
<evidence type="ECO:0000256" key="3">
    <source>
        <dbReference type="ARBA" id="ARBA00022827"/>
    </source>
</evidence>
<accession>A0A1E3PJF0</accession>
<organism evidence="9 10">
    <name type="scientific">Nadsonia fulvescens var. elongata DSM 6958</name>
    <dbReference type="NCBI Taxonomy" id="857566"/>
    <lineage>
        <taxon>Eukaryota</taxon>
        <taxon>Fungi</taxon>
        <taxon>Dikarya</taxon>
        <taxon>Ascomycota</taxon>
        <taxon>Saccharomycotina</taxon>
        <taxon>Dipodascomycetes</taxon>
        <taxon>Dipodascales</taxon>
        <taxon>Dipodascales incertae sedis</taxon>
        <taxon>Nadsonia</taxon>
    </lineage>
</organism>
<dbReference type="Pfam" id="PF22366">
    <property type="entry name" value="NDH2_C"/>
    <property type="match status" value="1"/>
</dbReference>
<keyword evidence="2" id="KW-0285">Flavoprotein</keyword>
<dbReference type="AlphaFoldDB" id="A0A1E3PJF0"/>
<evidence type="ECO:0000256" key="5">
    <source>
        <dbReference type="ARBA" id="ARBA00023027"/>
    </source>
</evidence>
<proteinExistence type="inferred from homology"/>